<dbReference type="Proteomes" id="UP000001396">
    <property type="component" value="Unassembled WGS sequence"/>
</dbReference>
<dbReference type="InParanoid" id="D3BCS6"/>
<reference evidence="2 3" key="1">
    <citation type="journal article" date="2011" name="Genome Res.">
        <title>Phylogeny-wide analysis of social amoeba genomes highlights ancient origins for complex intercellular communication.</title>
        <authorList>
            <person name="Heidel A.J."/>
            <person name="Lawal H.M."/>
            <person name="Felder M."/>
            <person name="Schilde C."/>
            <person name="Helps N.R."/>
            <person name="Tunggal B."/>
            <person name="Rivero F."/>
            <person name="John U."/>
            <person name="Schleicher M."/>
            <person name="Eichinger L."/>
            <person name="Platzer M."/>
            <person name="Noegel A.A."/>
            <person name="Schaap P."/>
            <person name="Gloeckner G."/>
        </authorList>
    </citation>
    <scope>NUCLEOTIDE SEQUENCE [LARGE SCALE GENOMIC DNA]</scope>
    <source>
        <strain evidence="3">ATCC 26659 / Pp 5 / PN500</strain>
    </source>
</reference>
<dbReference type="AlphaFoldDB" id="D3BCS6"/>
<accession>D3BCS6</accession>
<dbReference type="SUPFAM" id="SSF82199">
    <property type="entry name" value="SET domain"/>
    <property type="match status" value="1"/>
</dbReference>
<evidence type="ECO:0000313" key="3">
    <source>
        <dbReference type="Proteomes" id="UP000001396"/>
    </source>
</evidence>
<evidence type="ECO:0000256" key="1">
    <source>
        <dbReference type="SAM" id="MobiDB-lite"/>
    </source>
</evidence>
<dbReference type="EMBL" id="ADBJ01000028">
    <property type="protein sequence ID" value="EFA80718.1"/>
    <property type="molecule type" value="Genomic_DNA"/>
</dbReference>
<proteinExistence type="predicted"/>
<feature type="region of interest" description="Disordered" evidence="1">
    <location>
        <begin position="318"/>
        <end position="380"/>
    </location>
</feature>
<dbReference type="InterPro" id="IPR046341">
    <property type="entry name" value="SET_dom_sf"/>
</dbReference>
<evidence type="ECO:0000313" key="2">
    <source>
        <dbReference type="EMBL" id="EFA80718.1"/>
    </source>
</evidence>
<evidence type="ECO:0008006" key="4">
    <source>
        <dbReference type="Google" id="ProtNLM"/>
    </source>
</evidence>
<sequence length="392" mass="44884">MEYIHHNTISSIDIPTTATTTTTNRNEQHQLTDSITLSTESTDSFTLSPECTDSFTLSPVYTDSFTLSPESTISTTTTTTTTPTTVVVKNKCSCSKMSAYNSVCHNACGCRKKGVGCSPKCKCKGKCYNGLPNDEYFFPVWRNVVIFRLIYHFVNPAKTTFLIEYNRRKQKLETDFPSDIVVDSSNRYVVDRYLRGHYEFQEMIDRIKASIEQEKRNRQIIKEQGERKKLLVDALAVFGLKLRSDSSLCRGFINGTLERRWNIDSVVHEMCKMKYFFEYCNIQGYIRGRSFDEAKDIVERKFGIPNVWPWMVPTTTTTTTVEPQNQQQVATTTTSTTTTTTTTKVSRPVTEGNPPEINNPEDPHREDNDSRRKRPRLVLHSPLSKIFDTLKN</sequence>
<feature type="compositionally biased region" description="Polar residues" evidence="1">
    <location>
        <begin position="321"/>
        <end position="330"/>
    </location>
</feature>
<dbReference type="RefSeq" id="XP_020432838.1">
    <property type="nucleotide sequence ID" value="XM_020577164.1"/>
</dbReference>
<feature type="compositionally biased region" description="Basic and acidic residues" evidence="1">
    <location>
        <begin position="361"/>
        <end position="370"/>
    </location>
</feature>
<gene>
    <name evidence="2" type="ORF">PPL_06304</name>
</gene>
<name>D3BCS6_HETP5</name>
<feature type="compositionally biased region" description="Low complexity" evidence="1">
    <location>
        <begin position="331"/>
        <end position="343"/>
    </location>
</feature>
<comment type="caution">
    <text evidence="2">The sequence shown here is derived from an EMBL/GenBank/DDBJ whole genome shotgun (WGS) entry which is preliminary data.</text>
</comment>
<keyword evidence="3" id="KW-1185">Reference proteome</keyword>
<dbReference type="GeneID" id="31361787"/>
<dbReference type="FunCoup" id="D3BCS6">
    <property type="interactions" value="134"/>
</dbReference>
<protein>
    <recommendedName>
        <fullName evidence="4">Tesmin/TSO1-like CXC domain-containing protein</fullName>
    </recommendedName>
</protein>
<organism evidence="2 3">
    <name type="scientific">Heterostelium pallidum (strain ATCC 26659 / Pp 5 / PN500)</name>
    <name type="common">Cellular slime mold</name>
    <name type="synonym">Polysphondylium pallidum</name>
    <dbReference type="NCBI Taxonomy" id="670386"/>
    <lineage>
        <taxon>Eukaryota</taxon>
        <taxon>Amoebozoa</taxon>
        <taxon>Evosea</taxon>
        <taxon>Eumycetozoa</taxon>
        <taxon>Dictyostelia</taxon>
        <taxon>Acytosteliales</taxon>
        <taxon>Acytosteliaceae</taxon>
        <taxon>Heterostelium</taxon>
    </lineage>
</organism>